<keyword evidence="1" id="KW-0472">Membrane</keyword>
<evidence type="ECO:0000313" key="3">
    <source>
        <dbReference type="Proteomes" id="UP000705867"/>
    </source>
</evidence>
<gene>
    <name evidence="2" type="ORF">K8I29_14120</name>
</gene>
<sequence length="130" mass="14465">MLLMDLLFAFLIAMIVTVLFSMLFRRISTWASLLSFFFIVFLTTWAGGVWITPAGPSLWGVYWLPFVVVALVTAFILAAAAPICPPDTREMAARSVAKQSNTAEIFGLFFWILLVALGITIIVRYIKALV</sequence>
<organism evidence="2 3">
    <name type="scientific">Candidatus Nitrobium versatile</name>
    <dbReference type="NCBI Taxonomy" id="2884831"/>
    <lineage>
        <taxon>Bacteria</taxon>
        <taxon>Pseudomonadati</taxon>
        <taxon>Nitrospirota</taxon>
        <taxon>Nitrospiria</taxon>
        <taxon>Nitrospirales</taxon>
        <taxon>Nitrospiraceae</taxon>
        <taxon>Candidatus Nitrobium</taxon>
    </lineage>
</organism>
<keyword evidence="1" id="KW-1133">Transmembrane helix</keyword>
<comment type="caution">
    <text evidence="2">The sequence shown here is derived from an EMBL/GenBank/DDBJ whole genome shotgun (WGS) entry which is preliminary data.</text>
</comment>
<evidence type="ECO:0000256" key="1">
    <source>
        <dbReference type="SAM" id="Phobius"/>
    </source>
</evidence>
<feature type="transmembrane region" description="Helical" evidence="1">
    <location>
        <begin position="63"/>
        <end position="84"/>
    </location>
</feature>
<dbReference type="Proteomes" id="UP000705867">
    <property type="component" value="Unassembled WGS sequence"/>
</dbReference>
<feature type="transmembrane region" description="Helical" evidence="1">
    <location>
        <begin position="6"/>
        <end position="24"/>
    </location>
</feature>
<evidence type="ECO:0000313" key="2">
    <source>
        <dbReference type="EMBL" id="MBZ0157332.1"/>
    </source>
</evidence>
<feature type="transmembrane region" description="Helical" evidence="1">
    <location>
        <begin position="31"/>
        <end position="51"/>
    </location>
</feature>
<dbReference type="AlphaFoldDB" id="A0A953JA29"/>
<accession>A0A953JA29</accession>
<protein>
    <submittedName>
        <fullName evidence="2">Uncharacterized protein</fullName>
    </submittedName>
</protein>
<dbReference type="EMBL" id="JAIOIV010000110">
    <property type="protein sequence ID" value="MBZ0157332.1"/>
    <property type="molecule type" value="Genomic_DNA"/>
</dbReference>
<feature type="transmembrane region" description="Helical" evidence="1">
    <location>
        <begin position="105"/>
        <end position="126"/>
    </location>
</feature>
<reference evidence="2" key="2">
    <citation type="submission" date="2021-08" db="EMBL/GenBank/DDBJ databases">
        <authorList>
            <person name="Dalcin Martins P."/>
        </authorList>
    </citation>
    <scope>NUCLEOTIDE SEQUENCE</scope>
    <source>
        <strain evidence="2">MAG_39</strain>
    </source>
</reference>
<name>A0A953JA29_9BACT</name>
<proteinExistence type="predicted"/>
<reference evidence="2" key="1">
    <citation type="journal article" date="2021" name="bioRxiv">
        <title>Unraveling nitrogen, sulfur and carbon metabolic pathways and microbial community transcriptional responses to substrate deprivation and toxicity stresses in a bioreactor mimicking anoxic brackish coastal sediment conditions.</title>
        <authorList>
            <person name="Martins P.D."/>
            <person name="Echeveste M.J."/>
            <person name="Arshad A."/>
            <person name="Kurth J."/>
            <person name="Ouboter H."/>
            <person name="Jetten M.S.M."/>
            <person name="Welte C.U."/>
        </authorList>
    </citation>
    <scope>NUCLEOTIDE SEQUENCE</scope>
    <source>
        <strain evidence="2">MAG_39</strain>
    </source>
</reference>
<keyword evidence="1" id="KW-0812">Transmembrane</keyword>